<dbReference type="Gene3D" id="3.40.50.200">
    <property type="entry name" value="Peptidase S8/S53 domain"/>
    <property type="match status" value="1"/>
</dbReference>
<evidence type="ECO:0000313" key="5">
    <source>
        <dbReference type="EMBL" id="KAK2971868.1"/>
    </source>
</evidence>
<dbReference type="SUPFAM" id="SSF52743">
    <property type="entry name" value="Subtilisin-like"/>
    <property type="match status" value="1"/>
</dbReference>
<organism evidence="5 6">
    <name type="scientific">Escallonia rubra</name>
    <dbReference type="NCBI Taxonomy" id="112253"/>
    <lineage>
        <taxon>Eukaryota</taxon>
        <taxon>Viridiplantae</taxon>
        <taxon>Streptophyta</taxon>
        <taxon>Embryophyta</taxon>
        <taxon>Tracheophyta</taxon>
        <taxon>Spermatophyta</taxon>
        <taxon>Magnoliopsida</taxon>
        <taxon>eudicotyledons</taxon>
        <taxon>Gunneridae</taxon>
        <taxon>Pentapetalae</taxon>
        <taxon>asterids</taxon>
        <taxon>campanulids</taxon>
        <taxon>Escalloniales</taxon>
        <taxon>Escalloniaceae</taxon>
        <taxon>Escallonia</taxon>
    </lineage>
</organism>
<reference evidence="5" key="1">
    <citation type="submission" date="2022-12" db="EMBL/GenBank/DDBJ databases">
        <title>Draft genome assemblies for two species of Escallonia (Escalloniales).</title>
        <authorList>
            <person name="Chanderbali A."/>
            <person name="Dervinis C."/>
            <person name="Anghel I."/>
            <person name="Soltis D."/>
            <person name="Soltis P."/>
            <person name="Zapata F."/>
        </authorList>
    </citation>
    <scope>NUCLEOTIDE SEQUENCE</scope>
    <source>
        <strain evidence="5">UCBG92.1500</strain>
        <tissue evidence="5">Leaf</tissue>
    </source>
</reference>
<dbReference type="PANTHER" id="PTHR10795">
    <property type="entry name" value="PROPROTEIN CONVERTASE SUBTILISIN/KEXIN"/>
    <property type="match status" value="1"/>
</dbReference>
<comment type="caution">
    <text evidence="3">Lacks conserved residue(s) required for the propagation of feature annotation.</text>
</comment>
<dbReference type="Pfam" id="PF00082">
    <property type="entry name" value="Peptidase_S8"/>
    <property type="match status" value="1"/>
</dbReference>
<evidence type="ECO:0000256" key="1">
    <source>
        <dbReference type="ARBA" id="ARBA00011073"/>
    </source>
</evidence>
<dbReference type="Gene3D" id="3.50.30.30">
    <property type="match status" value="1"/>
</dbReference>
<gene>
    <name evidence="5" type="ORF">RJ640_000885</name>
</gene>
<keyword evidence="2" id="KW-0732">Signal</keyword>
<dbReference type="InterPro" id="IPR036852">
    <property type="entry name" value="Peptidase_S8/S53_dom_sf"/>
</dbReference>
<sequence>MSKEYMDINKRLRVPMNSRPKLIQIPSPHVQSPESLGASTIDRSFVGKLKLGNGFSFEGTSYFPQSVLVSDALLYYGKGNVTKAMCQKLDTKEVSGKVVFCDNNNSSDILGQIIEVQGAGASVGIFVTEMPDLEPFMYSFPSTILKNGSGTRVKDYTTGASKATVKSMRFAITRLGTKHAPQVAKFSSRGPNPVSPGILKPDILAPGVDILAAYVPNRPFMEEGAYKLTTDYALLSGTSMAAPHLAGAAALLIEGCSPRLDPGSNTLSSDDYC</sequence>
<feature type="domain" description="Peptidase S8/S53" evidence="4">
    <location>
        <begin position="177"/>
        <end position="254"/>
    </location>
</feature>
<keyword evidence="6" id="KW-1185">Reference proteome</keyword>
<accession>A0AA88QL07</accession>
<dbReference type="GO" id="GO:0004252">
    <property type="term" value="F:serine-type endopeptidase activity"/>
    <property type="evidence" value="ECO:0007669"/>
    <property type="project" value="InterPro"/>
</dbReference>
<name>A0AA88QL07_9ASTE</name>
<proteinExistence type="inferred from homology"/>
<comment type="similarity">
    <text evidence="1 3">Belongs to the peptidase S8 family.</text>
</comment>
<evidence type="ECO:0000256" key="3">
    <source>
        <dbReference type="PROSITE-ProRule" id="PRU01240"/>
    </source>
</evidence>
<protein>
    <recommendedName>
        <fullName evidence="4">Peptidase S8/S53 domain-containing protein</fullName>
    </recommendedName>
</protein>
<dbReference type="GO" id="GO:0006508">
    <property type="term" value="P:proteolysis"/>
    <property type="evidence" value="ECO:0007669"/>
    <property type="project" value="InterPro"/>
</dbReference>
<dbReference type="CDD" id="cd02120">
    <property type="entry name" value="PA_subtilisin_like"/>
    <property type="match status" value="1"/>
</dbReference>
<evidence type="ECO:0000256" key="2">
    <source>
        <dbReference type="ARBA" id="ARBA00022729"/>
    </source>
</evidence>
<evidence type="ECO:0000313" key="6">
    <source>
        <dbReference type="Proteomes" id="UP001187471"/>
    </source>
</evidence>
<comment type="caution">
    <text evidence="5">The sequence shown here is derived from an EMBL/GenBank/DDBJ whole genome shotgun (WGS) entry which is preliminary data.</text>
</comment>
<evidence type="ECO:0000259" key="4">
    <source>
        <dbReference type="Pfam" id="PF00082"/>
    </source>
</evidence>
<dbReference type="InterPro" id="IPR045051">
    <property type="entry name" value="SBT"/>
</dbReference>
<dbReference type="AlphaFoldDB" id="A0AA88QL07"/>
<dbReference type="InterPro" id="IPR000209">
    <property type="entry name" value="Peptidase_S8/S53_dom"/>
</dbReference>
<dbReference type="PROSITE" id="PS51892">
    <property type="entry name" value="SUBTILASE"/>
    <property type="match status" value="1"/>
</dbReference>
<dbReference type="Proteomes" id="UP001187471">
    <property type="component" value="Unassembled WGS sequence"/>
</dbReference>
<dbReference type="EMBL" id="JAVXUO010002549">
    <property type="protein sequence ID" value="KAK2971868.1"/>
    <property type="molecule type" value="Genomic_DNA"/>
</dbReference>